<keyword evidence="2 3" id="KW-0175">Coiled coil</keyword>
<dbReference type="Proteomes" id="UP001396334">
    <property type="component" value="Unassembled WGS sequence"/>
</dbReference>
<dbReference type="PANTHER" id="PTHR31580:SF22">
    <property type="entry name" value="FILAMENT-LIKE PLANT PROTEIN 7"/>
    <property type="match status" value="1"/>
</dbReference>
<proteinExistence type="inferred from homology"/>
<feature type="coiled-coil region" evidence="3">
    <location>
        <begin position="396"/>
        <end position="432"/>
    </location>
</feature>
<accession>A0ABR2RDQ0</accession>
<evidence type="ECO:0000313" key="4">
    <source>
        <dbReference type="EMBL" id="KAK9011081.1"/>
    </source>
</evidence>
<dbReference type="EMBL" id="JBBPBN010000023">
    <property type="protein sequence ID" value="KAK9011081.1"/>
    <property type="molecule type" value="Genomic_DNA"/>
</dbReference>
<feature type="coiled-coil region" evidence="3">
    <location>
        <begin position="32"/>
        <end position="101"/>
    </location>
</feature>
<dbReference type="InterPro" id="IPR008587">
    <property type="entry name" value="FPP_plant"/>
</dbReference>
<evidence type="ECO:0000313" key="5">
    <source>
        <dbReference type="Proteomes" id="UP001396334"/>
    </source>
</evidence>
<organism evidence="4 5">
    <name type="scientific">Hibiscus sabdariffa</name>
    <name type="common">roselle</name>
    <dbReference type="NCBI Taxonomy" id="183260"/>
    <lineage>
        <taxon>Eukaryota</taxon>
        <taxon>Viridiplantae</taxon>
        <taxon>Streptophyta</taxon>
        <taxon>Embryophyta</taxon>
        <taxon>Tracheophyta</taxon>
        <taxon>Spermatophyta</taxon>
        <taxon>Magnoliopsida</taxon>
        <taxon>eudicotyledons</taxon>
        <taxon>Gunneridae</taxon>
        <taxon>Pentapetalae</taxon>
        <taxon>rosids</taxon>
        <taxon>malvids</taxon>
        <taxon>Malvales</taxon>
        <taxon>Malvaceae</taxon>
        <taxon>Malvoideae</taxon>
        <taxon>Hibiscus</taxon>
    </lineage>
</organism>
<reference evidence="4 5" key="1">
    <citation type="journal article" date="2024" name="G3 (Bethesda)">
        <title>Genome assembly of Hibiscus sabdariffa L. provides insights into metabolisms of medicinal natural products.</title>
        <authorList>
            <person name="Kim T."/>
        </authorList>
    </citation>
    <scope>NUCLEOTIDE SEQUENCE [LARGE SCALE GENOMIC DNA]</scope>
    <source>
        <strain evidence="4">TK-2024</strain>
        <tissue evidence="4">Old leaves</tissue>
    </source>
</reference>
<keyword evidence="5" id="KW-1185">Reference proteome</keyword>
<protein>
    <submittedName>
        <fullName evidence="4">Uncharacterized protein</fullName>
    </submittedName>
</protein>
<evidence type="ECO:0000256" key="1">
    <source>
        <dbReference type="ARBA" id="ARBA00005921"/>
    </source>
</evidence>
<evidence type="ECO:0000256" key="3">
    <source>
        <dbReference type="SAM" id="Coils"/>
    </source>
</evidence>
<name>A0ABR2RDQ0_9ROSI</name>
<comment type="caution">
    <text evidence="4">The sequence shown here is derived from an EMBL/GenBank/DDBJ whole genome shotgun (WGS) entry which is preliminary data.</text>
</comment>
<sequence length="606" mass="68115">MDQKIWLWRKKSTEKTILSTDKLNISQKDNGKETLVTDKRELENELYKLNQKLTSVLSDYSYKDELVKKHENTALQATVGRETAESEAICLKQQLDEAFQQKVASEERVTNLDAALEECMRQLWFVRQEKEQSIRVTNQPVQTHNNVLPQPVHATSPGSVVNVSSDIRPASTLEYNASDNVYQSDNNRYNYSSRDIGRARGRGRSAQVNNSNNYGPAQAHAAMVTHASTHVPNQPGFYFVPQGFLPGVPQYTTSRPHSPVTPVYTHIVPHYAALSSTPQHQHLVSAPTNHVCSSSAPSMYPTVSAQAHIATPEVLEDNSWFPDSGASHHITNNAEFEKSKKILEEHLAETRKRATKLCVENTNLSKALLAKEKVMDDISKQRARIETDLSALLTMLESTEKDNASFKYEVRVLEKELEIRNEEREFNRQTAEASHKQHLESAKKIAKLETECQRLHVLVRKRLSGPAALAKMKNEVEMLGNGSNEIRRKLNPSLMSLGVDFVVDSYSDSPSKRVNILNEQLCAIEEENMTLKKALKNKTSELQFSRAMYAHAASKLLEVESRLEESSKILSNNESTRNNIMLSSMSDIGIDDKASSAKSWASALIL</sequence>
<gene>
    <name evidence="4" type="ORF">V6N11_043938</name>
</gene>
<comment type="similarity">
    <text evidence="1">Belongs to the FPP family.</text>
</comment>
<evidence type="ECO:0000256" key="2">
    <source>
        <dbReference type="ARBA" id="ARBA00023054"/>
    </source>
</evidence>
<dbReference type="PANTHER" id="PTHR31580">
    <property type="entry name" value="FILAMENT-LIKE PLANT PROTEIN 4"/>
    <property type="match status" value="1"/>
</dbReference>
<dbReference type="Pfam" id="PF05911">
    <property type="entry name" value="FPP"/>
    <property type="match status" value="2"/>
</dbReference>